<dbReference type="GO" id="GO:0004418">
    <property type="term" value="F:hydroxymethylbilane synthase activity"/>
    <property type="evidence" value="ECO:0007669"/>
    <property type="project" value="UniProtKB-EC"/>
</dbReference>
<dbReference type="InterPro" id="IPR022417">
    <property type="entry name" value="Porphobilin_deaminase_N"/>
</dbReference>
<protein>
    <recommendedName>
        <fullName evidence="5">Porphobilinogen deaminase</fullName>
        <ecNumber evidence="4">2.5.1.61</ecNumber>
    </recommendedName>
    <alternativeName>
        <fullName evidence="10">Hydroxymethylbilane synthase</fullName>
    </alternativeName>
    <alternativeName>
        <fullName evidence="9">Pre-uroporphyrinogen synthase</fullName>
    </alternativeName>
</protein>
<gene>
    <name evidence="13" type="ORF">CFD26_106969</name>
</gene>
<dbReference type="PANTHER" id="PTHR11557:SF0">
    <property type="entry name" value="PORPHOBILINOGEN DEAMINASE"/>
    <property type="match status" value="1"/>
</dbReference>
<dbReference type="Pfam" id="PF03900">
    <property type="entry name" value="Porphobil_deamC"/>
    <property type="match status" value="1"/>
</dbReference>
<evidence type="ECO:0000256" key="3">
    <source>
        <dbReference type="ARBA" id="ARBA00005638"/>
    </source>
</evidence>
<reference evidence="13 14" key="1">
    <citation type="submission" date="2018-08" db="EMBL/GenBank/DDBJ databases">
        <title>Draft genome sequences of two Aspergillus turcosus clinical strains isolated from bronchoalveolar lavage fluid: one azole-susceptible and the other azole-resistant.</title>
        <authorList>
            <person name="Parent-Michaud M."/>
            <person name="Dufresne P.J."/>
            <person name="Fournier E."/>
            <person name="Martineau C."/>
            <person name="Moreira S."/>
            <person name="Perkins V."/>
            <person name="De Repentigny L."/>
            <person name="Dufresne S.F."/>
        </authorList>
    </citation>
    <scope>NUCLEOTIDE SEQUENCE [LARGE SCALE GENOMIC DNA]</scope>
    <source>
        <strain evidence="13">HMR AF 1038</strain>
    </source>
</reference>
<accession>A0A397IGI3</accession>
<name>A0A397IGI3_9EURO</name>
<evidence type="ECO:0000256" key="7">
    <source>
        <dbReference type="ARBA" id="ARBA00023133"/>
    </source>
</evidence>
<dbReference type="STRING" id="1245748.A0A397IGI3"/>
<evidence type="ECO:0000313" key="13">
    <source>
        <dbReference type="EMBL" id="RLL98874.1"/>
    </source>
</evidence>
<feature type="domain" description="Porphobilinogen deaminase N-terminal" evidence="11">
    <location>
        <begin position="118"/>
        <end position="254"/>
    </location>
</feature>
<evidence type="ECO:0000256" key="2">
    <source>
        <dbReference type="ARBA" id="ARBA00004735"/>
    </source>
</evidence>
<dbReference type="PROSITE" id="PS00533">
    <property type="entry name" value="PORPHOBILINOGEN_DEAM"/>
    <property type="match status" value="1"/>
</dbReference>
<evidence type="ECO:0000256" key="5">
    <source>
        <dbReference type="ARBA" id="ARBA00016519"/>
    </source>
</evidence>
<dbReference type="GO" id="GO:0005737">
    <property type="term" value="C:cytoplasm"/>
    <property type="evidence" value="ECO:0007669"/>
    <property type="project" value="TreeGrafter"/>
</dbReference>
<dbReference type="EMBL" id="NIDN02000043">
    <property type="protein sequence ID" value="RLL98874.1"/>
    <property type="molecule type" value="Genomic_DNA"/>
</dbReference>
<evidence type="ECO:0000256" key="10">
    <source>
        <dbReference type="ARBA" id="ARBA00033064"/>
    </source>
</evidence>
<evidence type="ECO:0000256" key="6">
    <source>
        <dbReference type="ARBA" id="ARBA00022679"/>
    </source>
</evidence>
<evidence type="ECO:0000256" key="8">
    <source>
        <dbReference type="ARBA" id="ARBA00023244"/>
    </source>
</evidence>
<dbReference type="Gene3D" id="3.30.160.40">
    <property type="entry name" value="Porphobilinogen deaminase, C-terminal domain"/>
    <property type="match status" value="1"/>
</dbReference>
<dbReference type="Gene3D" id="3.40.190.10">
    <property type="entry name" value="Periplasmic binding protein-like II"/>
    <property type="match status" value="2"/>
</dbReference>
<evidence type="ECO:0000256" key="1">
    <source>
        <dbReference type="ARBA" id="ARBA00001916"/>
    </source>
</evidence>
<dbReference type="AlphaFoldDB" id="A0A397IGI3"/>
<dbReference type="InterPro" id="IPR036803">
    <property type="entry name" value="Porphobilinogen_deaminase_C_sf"/>
</dbReference>
<dbReference type="PIRSF" id="PIRSF001438">
    <property type="entry name" value="4pyrrol_synth_OHMeBilane_synth"/>
    <property type="match status" value="1"/>
</dbReference>
<proteinExistence type="inferred from homology"/>
<comment type="cofactor">
    <cofactor evidence="1">
        <name>dipyrromethane</name>
        <dbReference type="ChEBI" id="CHEBI:60342"/>
    </cofactor>
</comment>
<dbReference type="InterPro" id="IPR022418">
    <property type="entry name" value="Porphobilinogen_deaminase_C"/>
</dbReference>
<evidence type="ECO:0000256" key="4">
    <source>
        <dbReference type="ARBA" id="ARBA00012655"/>
    </source>
</evidence>
<evidence type="ECO:0000313" key="14">
    <source>
        <dbReference type="Proteomes" id="UP000215289"/>
    </source>
</evidence>
<sequence>MASAPPSSEAANSSSRRTFTIGTRKSKLALLQTDLVAAALKKSWPEYTFQIHSQETAGDKNTVIALREFTTKNLWTQELEELLMAGDVDLIVHSLKGGFIAPASECYVLATNRRLILDVPTQLPPSCTLGPMMKREDTSDVLVMKKGLPNMTFSEMPAGSVVGTSSIRRTAQLARRYPHLKVQDVRGNIGTRLAKLDAEDSPFTCIILAAAGLLRLGLEDRISQYLDSKNSGMLYAVGQGALGVEIRKDDKLVRDMLKSIGHHETTMACLAERSLLRTLEGGCSAPLGVETEWVQDSDGSSKLRMRAIVVSVDGRESAEVEVDGSVDTAESAEEFGVTVAKALVEKGAGEILEEIQRKKLTP</sequence>
<evidence type="ECO:0000256" key="9">
    <source>
        <dbReference type="ARBA" id="ARBA00030685"/>
    </source>
</evidence>
<comment type="pathway">
    <text evidence="2">Porphyrin-containing compound metabolism; protoporphyrin-IX biosynthesis; coproporphyrinogen-III from 5-aminolevulinate: step 2/4.</text>
</comment>
<evidence type="ECO:0000259" key="11">
    <source>
        <dbReference type="Pfam" id="PF01379"/>
    </source>
</evidence>
<feature type="domain" description="Porphobilinogen deaminase C-terminal" evidence="12">
    <location>
        <begin position="267"/>
        <end position="344"/>
    </location>
</feature>
<comment type="similarity">
    <text evidence="3">Belongs to the HMBS family.</text>
</comment>
<dbReference type="PANTHER" id="PTHR11557">
    <property type="entry name" value="PORPHOBILINOGEN DEAMINASE"/>
    <property type="match status" value="1"/>
</dbReference>
<dbReference type="SUPFAM" id="SSF54782">
    <property type="entry name" value="Porphobilinogen deaminase (hydroxymethylbilane synthase), C-terminal domain"/>
    <property type="match status" value="1"/>
</dbReference>
<dbReference type="PRINTS" id="PR00151">
    <property type="entry name" value="PORPHBDMNASE"/>
</dbReference>
<dbReference type="GO" id="GO:0006782">
    <property type="term" value="P:protoporphyrinogen IX biosynthetic process"/>
    <property type="evidence" value="ECO:0007669"/>
    <property type="project" value="UniProtKB-UniPathway"/>
</dbReference>
<organism evidence="13 14">
    <name type="scientific">Aspergillus turcosus</name>
    <dbReference type="NCBI Taxonomy" id="1245748"/>
    <lineage>
        <taxon>Eukaryota</taxon>
        <taxon>Fungi</taxon>
        <taxon>Dikarya</taxon>
        <taxon>Ascomycota</taxon>
        <taxon>Pezizomycotina</taxon>
        <taxon>Eurotiomycetes</taxon>
        <taxon>Eurotiomycetidae</taxon>
        <taxon>Eurotiales</taxon>
        <taxon>Aspergillaceae</taxon>
        <taxon>Aspergillus</taxon>
        <taxon>Aspergillus subgen. Fumigati</taxon>
    </lineage>
</organism>
<keyword evidence="7" id="KW-0350">Heme biosynthesis</keyword>
<comment type="caution">
    <text evidence="13">The sequence shown here is derived from an EMBL/GenBank/DDBJ whole genome shotgun (WGS) entry which is preliminary data.</text>
</comment>
<dbReference type="Pfam" id="PF01379">
    <property type="entry name" value="Porphobil_deam"/>
    <property type="match status" value="2"/>
</dbReference>
<dbReference type="FunFam" id="3.40.190.10:FF:000005">
    <property type="entry name" value="Porphobilinogen deaminase"/>
    <property type="match status" value="1"/>
</dbReference>
<dbReference type="CDD" id="cd13645">
    <property type="entry name" value="PBP2_HuPBGD_like"/>
    <property type="match status" value="1"/>
</dbReference>
<dbReference type="UniPathway" id="UPA00251">
    <property type="reaction ID" value="UER00319"/>
</dbReference>
<evidence type="ECO:0000259" key="12">
    <source>
        <dbReference type="Pfam" id="PF03900"/>
    </source>
</evidence>
<dbReference type="InterPro" id="IPR000860">
    <property type="entry name" value="HemC"/>
</dbReference>
<keyword evidence="14" id="KW-1185">Reference proteome</keyword>
<dbReference type="Proteomes" id="UP000215289">
    <property type="component" value="Unassembled WGS sequence"/>
</dbReference>
<keyword evidence="6" id="KW-0808">Transferase</keyword>
<dbReference type="EC" id="2.5.1.61" evidence="4"/>
<dbReference type="OrthoDB" id="564646at2759"/>
<feature type="domain" description="Porphobilinogen deaminase N-terminal" evidence="11">
    <location>
        <begin position="20"/>
        <end position="97"/>
    </location>
</feature>
<dbReference type="NCBIfam" id="TIGR00212">
    <property type="entry name" value="hemC"/>
    <property type="match status" value="1"/>
</dbReference>
<keyword evidence="8" id="KW-0627">Porphyrin biosynthesis</keyword>
<dbReference type="SUPFAM" id="SSF53850">
    <property type="entry name" value="Periplasmic binding protein-like II"/>
    <property type="match status" value="1"/>
</dbReference>
<dbReference type="InterPro" id="IPR022419">
    <property type="entry name" value="Porphobilin_deaminase_cofac_BS"/>
</dbReference>
<dbReference type="FunFam" id="3.30.160.40:FF:000002">
    <property type="entry name" value="Porphobilinogen deaminase"/>
    <property type="match status" value="1"/>
</dbReference>